<dbReference type="Proteomes" id="UP001292094">
    <property type="component" value="Unassembled WGS sequence"/>
</dbReference>
<organism evidence="2 3">
    <name type="scientific">Petrolisthes manimaculis</name>
    <dbReference type="NCBI Taxonomy" id="1843537"/>
    <lineage>
        <taxon>Eukaryota</taxon>
        <taxon>Metazoa</taxon>
        <taxon>Ecdysozoa</taxon>
        <taxon>Arthropoda</taxon>
        <taxon>Crustacea</taxon>
        <taxon>Multicrustacea</taxon>
        <taxon>Malacostraca</taxon>
        <taxon>Eumalacostraca</taxon>
        <taxon>Eucarida</taxon>
        <taxon>Decapoda</taxon>
        <taxon>Pleocyemata</taxon>
        <taxon>Anomura</taxon>
        <taxon>Galatheoidea</taxon>
        <taxon>Porcellanidae</taxon>
        <taxon>Petrolisthes</taxon>
    </lineage>
</organism>
<dbReference type="AlphaFoldDB" id="A0AAE1NIC3"/>
<accession>A0AAE1NIC3</accession>
<name>A0AAE1NIC3_9EUCA</name>
<dbReference type="EMBL" id="JAWZYT010005621">
    <property type="protein sequence ID" value="KAK4290063.1"/>
    <property type="molecule type" value="Genomic_DNA"/>
</dbReference>
<keyword evidence="3" id="KW-1185">Reference proteome</keyword>
<feature type="region of interest" description="Disordered" evidence="1">
    <location>
        <begin position="1"/>
        <end position="21"/>
    </location>
</feature>
<evidence type="ECO:0000313" key="3">
    <source>
        <dbReference type="Proteomes" id="UP001292094"/>
    </source>
</evidence>
<feature type="region of interest" description="Disordered" evidence="1">
    <location>
        <begin position="76"/>
        <end position="133"/>
    </location>
</feature>
<gene>
    <name evidence="2" type="ORF">Pmani_037018</name>
</gene>
<reference evidence="2" key="1">
    <citation type="submission" date="2023-11" db="EMBL/GenBank/DDBJ databases">
        <title>Genome assemblies of two species of porcelain crab, Petrolisthes cinctipes and Petrolisthes manimaculis (Anomura: Porcellanidae).</title>
        <authorList>
            <person name="Angst P."/>
        </authorList>
    </citation>
    <scope>NUCLEOTIDE SEQUENCE</scope>
    <source>
        <strain evidence="2">PB745_02</strain>
        <tissue evidence="2">Gill</tissue>
    </source>
</reference>
<protein>
    <submittedName>
        <fullName evidence="2">Uncharacterized protein</fullName>
    </submittedName>
</protein>
<evidence type="ECO:0000256" key="1">
    <source>
        <dbReference type="SAM" id="MobiDB-lite"/>
    </source>
</evidence>
<comment type="caution">
    <text evidence="2">The sequence shown here is derived from an EMBL/GenBank/DDBJ whole genome shotgun (WGS) entry which is preliminary data.</text>
</comment>
<evidence type="ECO:0000313" key="2">
    <source>
        <dbReference type="EMBL" id="KAK4290063.1"/>
    </source>
</evidence>
<sequence>MEKEAELEGSENEKKYSEKEVEIGRRRRGVNRVNMVFPFHHHWSTSITTQPCHQHSLTSITILHFLLTLDHFHHHSTPSLTTRPPFPHHSTPSLTTRPLPSPLDPFHYHSTPPSPLDPFHHHSTPLRSPTSFD</sequence>
<proteinExistence type="predicted"/>